<gene>
    <name evidence="5" type="ORF">A3C28_05530</name>
</gene>
<dbReference type="GO" id="GO:0005524">
    <property type="term" value="F:ATP binding"/>
    <property type="evidence" value="ECO:0007669"/>
    <property type="project" value="InterPro"/>
</dbReference>
<dbReference type="STRING" id="1802040.A3C28_05530"/>
<dbReference type="InterPro" id="IPR045864">
    <property type="entry name" value="aa-tRNA-synth_II/BPL/LPL"/>
</dbReference>
<name>A0A1F7HA37_9BACT</name>
<dbReference type="Proteomes" id="UP000178597">
    <property type="component" value="Unassembled WGS sequence"/>
</dbReference>
<keyword evidence="1" id="KW-0436">Ligase</keyword>
<dbReference type="InterPro" id="IPR004364">
    <property type="entry name" value="Aa-tRNA-synt_II"/>
</dbReference>
<dbReference type="PROSITE" id="PS50862">
    <property type="entry name" value="AA_TRNA_LIGASE_II"/>
    <property type="match status" value="1"/>
</dbReference>
<dbReference type="AlphaFoldDB" id="A0A1F7HA37"/>
<evidence type="ECO:0000256" key="3">
    <source>
        <dbReference type="ARBA" id="ARBA00022840"/>
    </source>
</evidence>
<feature type="domain" description="Aminoacyl-transfer RNA synthetases class-II family profile" evidence="4">
    <location>
        <begin position="18"/>
        <end position="341"/>
    </location>
</feature>
<dbReference type="GO" id="GO:0005829">
    <property type="term" value="C:cytosol"/>
    <property type="evidence" value="ECO:0007669"/>
    <property type="project" value="TreeGrafter"/>
</dbReference>
<evidence type="ECO:0000256" key="2">
    <source>
        <dbReference type="ARBA" id="ARBA00022741"/>
    </source>
</evidence>
<proteinExistence type="predicted"/>
<keyword evidence="2" id="KW-0547">Nucleotide-binding</keyword>
<protein>
    <recommendedName>
        <fullName evidence="4">Aminoacyl-transfer RNA synthetases class-II family profile domain-containing protein</fullName>
    </recommendedName>
</protein>
<evidence type="ECO:0000256" key="1">
    <source>
        <dbReference type="ARBA" id="ARBA00022598"/>
    </source>
</evidence>
<accession>A0A1F7HA37</accession>
<dbReference type="GO" id="GO:0000049">
    <property type="term" value="F:tRNA binding"/>
    <property type="evidence" value="ECO:0007669"/>
    <property type="project" value="TreeGrafter"/>
</dbReference>
<dbReference type="GO" id="GO:0006430">
    <property type="term" value="P:lysyl-tRNA aminoacylation"/>
    <property type="evidence" value="ECO:0007669"/>
    <property type="project" value="TreeGrafter"/>
</dbReference>
<dbReference type="PANTHER" id="PTHR42918:SF6">
    <property type="entry name" value="ELONGATION FACTOR P--(R)-BETA-LYSINE LIGASE"/>
    <property type="match status" value="1"/>
</dbReference>
<dbReference type="SUPFAM" id="SSF55681">
    <property type="entry name" value="Class II aaRS and biotin synthetases"/>
    <property type="match status" value="1"/>
</dbReference>
<dbReference type="Gene3D" id="3.30.930.10">
    <property type="entry name" value="Bira Bifunctional Protein, Domain 2"/>
    <property type="match status" value="1"/>
</dbReference>
<keyword evidence="3" id="KW-0067">ATP-binding</keyword>
<dbReference type="PANTHER" id="PTHR42918">
    <property type="entry name" value="LYSYL-TRNA SYNTHETASE"/>
    <property type="match status" value="1"/>
</dbReference>
<dbReference type="Pfam" id="PF00152">
    <property type="entry name" value="tRNA-synt_2"/>
    <property type="match status" value="1"/>
</dbReference>
<evidence type="ECO:0000313" key="5">
    <source>
        <dbReference type="EMBL" id="OGK28131.1"/>
    </source>
</evidence>
<sequence>MQINTTIANLKNYKTYLKVEEAVHEFMRKKEYLKVDLPVLSPALIPESYLEVFQTDFTYLEKREKLFLTPSPELFLKRLLVHGVGNCYFLGKAFRNSEPNSERHTPEFKMLEYYKTKSDYMDIADELLELLRFIYIRVNGLSEMERRKKQEIKFQNKKISLSKWEKLTLAQAFQKYAGIKDIELFNDEKFIEKAKVKGYKVDGFTFEDVWSQMYTQEIECHLGMNGYPTMLYDYPKEFAALAKLNKDGKTAQRFEFYIGGVELGDCYTELTDWKEQEDRFNEEYRKRKTSRKIDHPIDKGFIEALQYGLTDCAGIAIGFDRLAMIYANATSLDDLKLINIR</sequence>
<dbReference type="InterPro" id="IPR006195">
    <property type="entry name" value="aa-tRNA-synth_II"/>
</dbReference>
<dbReference type="GO" id="GO:0004824">
    <property type="term" value="F:lysine-tRNA ligase activity"/>
    <property type="evidence" value="ECO:0007669"/>
    <property type="project" value="TreeGrafter"/>
</dbReference>
<evidence type="ECO:0000313" key="6">
    <source>
        <dbReference type="Proteomes" id="UP000178597"/>
    </source>
</evidence>
<evidence type="ECO:0000259" key="4">
    <source>
        <dbReference type="PROSITE" id="PS50862"/>
    </source>
</evidence>
<comment type="caution">
    <text evidence="5">The sequence shown here is derived from an EMBL/GenBank/DDBJ whole genome shotgun (WGS) entry which is preliminary data.</text>
</comment>
<reference evidence="5 6" key="1">
    <citation type="journal article" date="2016" name="Nat. Commun.">
        <title>Thousands of microbial genomes shed light on interconnected biogeochemical processes in an aquifer system.</title>
        <authorList>
            <person name="Anantharaman K."/>
            <person name="Brown C.T."/>
            <person name="Hug L.A."/>
            <person name="Sharon I."/>
            <person name="Castelle C.J."/>
            <person name="Probst A.J."/>
            <person name="Thomas B.C."/>
            <person name="Singh A."/>
            <person name="Wilkins M.J."/>
            <person name="Karaoz U."/>
            <person name="Brodie E.L."/>
            <person name="Williams K.H."/>
            <person name="Hubbard S.S."/>
            <person name="Banfield J.F."/>
        </authorList>
    </citation>
    <scope>NUCLEOTIDE SEQUENCE [LARGE SCALE GENOMIC DNA]</scope>
</reference>
<organism evidence="5 6">
    <name type="scientific">Candidatus Roizmanbacteria bacterium RIFCSPHIGHO2_02_FULL_39_9</name>
    <dbReference type="NCBI Taxonomy" id="1802040"/>
    <lineage>
        <taxon>Bacteria</taxon>
        <taxon>Candidatus Roizmaniibacteriota</taxon>
    </lineage>
</organism>
<dbReference type="EMBL" id="MFZP01000011">
    <property type="protein sequence ID" value="OGK28131.1"/>
    <property type="molecule type" value="Genomic_DNA"/>
</dbReference>